<accession>A0ABR1F1R6</accession>
<evidence type="ECO:0000256" key="1">
    <source>
        <dbReference type="SAM" id="SignalP"/>
    </source>
</evidence>
<evidence type="ECO:0008006" key="4">
    <source>
        <dbReference type="Google" id="ProtNLM"/>
    </source>
</evidence>
<organism evidence="2 3">
    <name type="scientific">Myxozyma melibiosi</name>
    <dbReference type="NCBI Taxonomy" id="54550"/>
    <lineage>
        <taxon>Eukaryota</taxon>
        <taxon>Fungi</taxon>
        <taxon>Dikarya</taxon>
        <taxon>Ascomycota</taxon>
        <taxon>Saccharomycotina</taxon>
        <taxon>Lipomycetes</taxon>
        <taxon>Lipomycetales</taxon>
        <taxon>Lipomycetaceae</taxon>
        <taxon>Myxozyma</taxon>
    </lineage>
</organism>
<evidence type="ECO:0000313" key="2">
    <source>
        <dbReference type="EMBL" id="KAK7203786.1"/>
    </source>
</evidence>
<sequence>MFLISIVCFCCWNIVQTVLFLGSLHKCISTPNHFSKSGCLGRIEAYPMIIGRLGLWNWITARVFPDREVL</sequence>
<dbReference type="EMBL" id="JBBJBU010000010">
    <property type="protein sequence ID" value="KAK7203786.1"/>
    <property type="molecule type" value="Genomic_DNA"/>
</dbReference>
<keyword evidence="1" id="KW-0732">Signal</keyword>
<evidence type="ECO:0000313" key="3">
    <source>
        <dbReference type="Proteomes" id="UP001498771"/>
    </source>
</evidence>
<proteinExistence type="predicted"/>
<protein>
    <recommendedName>
        <fullName evidence="4">Secreted protein</fullName>
    </recommendedName>
</protein>
<dbReference type="GeneID" id="90040763"/>
<gene>
    <name evidence="2" type="ORF">BZA70DRAFT_60294</name>
</gene>
<comment type="caution">
    <text evidence="2">The sequence shown here is derived from an EMBL/GenBank/DDBJ whole genome shotgun (WGS) entry which is preliminary data.</text>
</comment>
<feature type="chain" id="PRO_5046503276" description="Secreted protein" evidence="1">
    <location>
        <begin position="18"/>
        <end position="70"/>
    </location>
</feature>
<feature type="signal peptide" evidence="1">
    <location>
        <begin position="1"/>
        <end position="17"/>
    </location>
</feature>
<reference evidence="2 3" key="1">
    <citation type="submission" date="2024-03" db="EMBL/GenBank/DDBJ databases">
        <title>Genome-scale model development and genomic sequencing of the oleaginous clade Lipomyces.</title>
        <authorList>
            <consortium name="Lawrence Berkeley National Laboratory"/>
            <person name="Czajka J.J."/>
            <person name="Han Y."/>
            <person name="Kim J."/>
            <person name="Mondo S.J."/>
            <person name="Hofstad B.A."/>
            <person name="Robles A."/>
            <person name="Haridas S."/>
            <person name="Riley R."/>
            <person name="LaButti K."/>
            <person name="Pangilinan J."/>
            <person name="Andreopoulos W."/>
            <person name="Lipzen A."/>
            <person name="Yan J."/>
            <person name="Wang M."/>
            <person name="Ng V."/>
            <person name="Grigoriev I.V."/>
            <person name="Spatafora J.W."/>
            <person name="Magnuson J.K."/>
            <person name="Baker S.E."/>
            <person name="Pomraning K.R."/>
        </authorList>
    </citation>
    <scope>NUCLEOTIDE SEQUENCE [LARGE SCALE GENOMIC DNA]</scope>
    <source>
        <strain evidence="2 3">Phaff 52-87</strain>
    </source>
</reference>
<keyword evidence="3" id="KW-1185">Reference proteome</keyword>
<name>A0ABR1F1R6_9ASCO</name>
<dbReference type="RefSeq" id="XP_064766819.1">
    <property type="nucleotide sequence ID" value="XM_064915251.1"/>
</dbReference>
<dbReference type="Proteomes" id="UP001498771">
    <property type="component" value="Unassembled WGS sequence"/>
</dbReference>